<dbReference type="RefSeq" id="WP_092052967.1">
    <property type="nucleotide sequence ID" value="NZ_FOQD01000014.1"/>
</dbReference>
<name>A0A1I3MRH1_9PLAN</name>
<sequence>MATLTELRRRFETSPDCKFVSPEIYLQRLTGRQSMVRADEPSANLLGLLDQETGNRILVPVEDFMRRRTASSFAQ</sequence>
<protein>
    <submittedName>
        <fullName evidence="1">Uncharacterized protein</fullName>
    </submittedName>
</protein>
<dbReference type="OrthoDB" id="9956186at2"/>
<keyword evidence="2" id="KW-1185">Reference proteome</keyword>
<evidence type="ECO:0000313" key="1">
    <source>
        <dbReference type="EMBL" id="SFI99618.1"/>
    </source>
</evidence>
<dbReference type="EMBL" id="FOQD01000014">
    <property type="protein sequence ID" value="SFI99618.1"/>
    <property type="molecule type" value="Genomic_DNA"/>
</dbReference>
<gene>
    <name evidence="1" type="ORF">SAMN05421753_11487</name>
</gene>
<organism evidence="1 2">
    <name type="scientific">Planctomicrobium piriforme</name>
    <dbReference type="NCBI Taxonomy" id="1576369"/>
    <lineage>
        <taxon>Bacteria</taxon>
        <taxon>Pseudomonadati</taxon>
        <taxon>Planctomycetota</taxon>
        <taxon>Planctomycetia</taxon>
        <taxon>Planctomycetales</taxon>
        <taxon>Planctomycetaceae</taxon>
        <taxon>Planctomicrobium</taxon>
    </lineage>
</organism>
<reference evidence="2" key="1">
    <citation type="submission" date="2016-10" db="EMBL/GenBank/DDBJ databases">
        <authorList>
            <person name="Varghese N."/>
            <person name="Submissions S."/>
        </authorList>
    </citation>
    <scope>NUCLEOTIDE SEQUENCE [LARGE SCALE GENOMIC DNA]</scope>
    <source>
        <strain evidence="2">DSM 26348</strain>
    </source>
</reference>
<proteinExistence type="predicted"/>
<evidence type="ECO:0000313" key="2">
    <source>
        <dbReference type="Proteomes" id="UP000199518"/>
    </source>
</evidence>
<dbReference type="AlphaFoldDB" id="A0A1I3MRH1"/>
<accession>A0A1I3MRH1</accession>
<dbReference type="Proteomes" id="UP000199518">
    <property type="component" value="Unassembled WGS sequence"/>
</dbReference>